<dbReference type="GO" id="GO:0006950">
    <property type="term" value="P:response to stress"/>
    <property type="evidence" value="ECO:0007669"/>
    <property type="project" value="TreeGrafter"/>
</dbReference>
<keyword evidence="2" id="KW-0238">DNA-binding</keyword>
<feature type="domain" description="HTH marR-type" evidence="4">
    <location>
        <begin position="4"/>
        <end position="134"/>
    </location>
</feature>
<evidence type="ECO:0000313" key="5">
    <source>
        <dbReference type="EMBL" id="TNH39663.1"/>
    </source>
</evidence>
<dbReference type="InterPro" id="IPR000835">
    <property type="entry name" value="HTH_MarR-typ"/>
</dbReference>
<gene>
    <name evidence="5" type="ORF">FHD67_08095</name>
</gene>
<evidence type="ECO:0000313" key="6">
    <source>
        <dbReference type="Proteomes" id="UP000304880"/>
    </source>
</evidence>
<reference evidence="5 6" key="1">
    <citation type="submission" date="2019-06" db="EMBL/GenBank/DDBJ databases">
        <authorList>
            <person name="Li J."/>
        </authorList>
    </citation>
    <scope>NUCLEOTIDE SEQUENCE [LARGE SCALE GENOMIC DNA]</scope>
    <source>
        <strain evidence="5 6">CGMCC 1.8012</strain>
    </source>
</reference>
<dbReference type="PANTHER" id="PTHR33164">
    <property type="entry name" value="TRANSCRIPTIONAL REGULATOR, MARR FAMILY"/>
    <property type="match status" value="1"/>
</dbReference>
<dbReference type="InterPro" id="IPR036388">
    <property type="entry name" value="WH-like_DNA-bd_sf"/>
</dbReference>
<organism evidence="5 6">
    <name type="scientific">Paracoccus haeundaensis</name>
    <dbReference type="NCBI Taxonomy" id="225362"/>
    <lineage>
        <taxon>Bacteria</taxon>
        <taxon>Pseudomonadati</taxon>
        <taxon>Pseudomonadota</taxon>
        <taxon>Alphaproteobacteria</taxon>
        <taxon>Rhodobacterales</taxon>
        <taxon>Paracoccaceae</taxon>
        <taxon>Paracoccus</taxon>
    </lineage>
</organism>
<dbReference type="Proteomes" id="UP000304880">
    <property type="component" value="Unassembled WGS sequence"/>
</dbReference>
<dbReference type="InterPro" id="IPR023187">
    <property type="entry name" value="Tscrpt_reg_MarR-type_CS"/>
</dbReference>
<dbReference type="EMBL" id="VDDC01000013">
    <property type="protein sequence ID" value="TNH39663.1"/>
    <property type="molecule type" value="Genomic_DNA"/>
</dbReference>
<dbReference type="InterPro" id="IPR039422">
    <property type="entry name" value="MarR/SlyA-like"/>
</dbReference>
<dbReference type="GO" id="GO:0003700">
    <property type="term" value="F:DNA-binding transcription factor activity"/>
    <property type="evidence" value="ECO:0007669"/>
    <property type="project" value="InterPro"/>
</dbReference>
<evidence type="ECO:0000256" key="3">
    <source>
        <dbReference type="ARBA" id="ARBA00023163"/>
    </source>
</evidence>
<dbReference type="SUPFAM" id="SSF46785">
    <property type="entry name" value="Winged helix' DNA-binding domain"/>
    <property type="match status" value="1"/>
</dbReference>
<dbReference type="RefSeq" id="WP_045983896.1">
    <property type="nucleotide sequence ID" value="NZ_VDDC01000013.1"/>
</dbReference>
<dbReference type="GeneID" id="97047165"/>
<dbReference type="PRINTS" id="PR00598">
    <property type="entry name" value="HTHMARR"/>
</dbReference>
<dbReference type="PROSITE" id="PS50995">
    <property type="entry name" value="HTH_MARR_2"/>
    <property type="match status" value="1"/>
</dbReference>
<dbReference type="GO" id="GO:0003677">
    <property type="term" value="F:DNA binding"/>
    <property type="evidence" value="ECO:0007669"/>
    <property type="project" value="UniProtKB-KW"/>
</dbReference>
<accession>A0A5C4R6P2</accession>
<dbReference type="AlphaFoldDB" id="A0A5C4R6P2"/>
<name>A0A5C4R6P2_9RHOB</name>
<keyword evidence="1" id="KW-0805">Transcription regulation</keyword>
<protein>
    <submittedName>
        <fullName evidence="5">MarR family transcriptional regulator</fullName>
    </submittedName>
</protein>
<dbReference type="SMART" id="SM00347">
    <property type="entry name" value="HTH_MARR"/>
    <property type="match status" value="1"/>
</dbReference>
<sequence>MPRESPILDTLLRVMRTLRRSYDRRARDVGLTLSRARALTTLAHHDGITQTELAAELAIEAPTLKRQIDALVAGGFVERRPLDGDGRKNGLVVTERGRDSAIVEFTHRLRGEVLEGIDPQDLDRAAQVLDRIARNIERMDRT</sequence>
<dbReference type="Pfam" id="PF12802">
    <property type="entry name" value="MarR_2"/>
    <property type="match status" value="1"/>
</dbReference>
<dbReference type="InterPro" id="IPR036390">
    <property type="entry name" value="WH_DNA-bd_sf"/>
</dbReference>
<evidence type="ECO:0000256" key="1">
    <source>
        <dbReference type="ARBA" id="ARBA00023015"/>
    </source>
</evidence>
<evidence type="ECO:0000259" key="4">
    <source>
        <dbReference type="PROSITE" id="PS50995"/>
    </source>
</evidence>
<proteinExistence type="predicted"/>
<keyword evidence="3" id="KW-0804">Transcription</keyword>
<dbReference type="PANTHER" id="PTHR33164:SF64">
    <property type="entry name" value="TRANSCRIPTIONAL REGULATOR SLYA"/>
    <property type="match status" value="1"/>
</dbReference>
<comment type="caution">
    <text evidence="5">The sequence shown here is derived from an EMBL/GenBank/DDBJ whole genome shotgun (WGS) entry which is preliminary data.</text>
</comment>
<dbReference type="Gene3D" id="1.10.10.10">
    <property type="entry name" value="Winged helix-like DNA-binding domain superfamily/Winged helix DNA-binding domain"/>
    <property type="match status" value="1"/>
</dbReference>
<keyword evidence="6" id="KW-1185">Reference proteome</keyword>
<dbReference type="PROSITE" id="PS01117">
    <property type="entry name" value="HTH_MARR_1"/>
    <property type="match status" value="1"/>
</dbReference>
<evidence type="ECO:0000256" key="2">
    <source>
        <dbReference type="ARBA" id="ARBA00023125"/>
    </source>
</evidence>